<evidence type="ECO:0000313" key="6">
    <source>
        <dbReference type="EMBL" id="BAE81247.1"/>
    </source>
</evidence>
<evidence type="ECO:0000259" key="5">
    <source>
        <dbReference type="PROSITE" id="PS51935"/>
    </source>
</evidence>
<dbReference type="Pfam" id="PF00877">
    <property type="entry name" value="NLPC_P60"/>
    <property type="match status" value="1"/>
</dbReference>
<name>Q254P1_CHLFF</name>
<accession>Q254P1</accession>
<dbReference type="InterPro" id="IPR000064">
    <property type="entry name" value="NLP_P60_dom"/>
</dbReference>
<sequence length="283" mass="32100">MKHYQLYAPVSDLSSIHGDLETQLLFGERLLSGKDAHYAYSQLVYNGDFWRPYPVKNISSEASFFHLLQHISPNAAVKSFDAFLEPWHIPLPYGTPLTIDSRGKVFLPEEVRKGIRFPLDKEEPFCKLTHVRFLNTPLSMDLLLKESENFLDIPYVWGGRCVHRSLIDCGLDCSGFINILFQAHGLSIPRNARDQYKDCDLVDSFGSLPPGGFVFLQNDQGLRISHVMLKKSSTCLIHAAQTLGKIVLFSLGRDIVFSKNSFRAQNAQGKAFFGVPRKRKVFF</sequence>
<evidence type="ECO:0000256" key="2">
    <source>
        <dbReference type="ARBA" id="ARBA00022670"/>
    </source>
</evidence>
<dbReference type="SUPFAM" id="SSF54001">
    <property type="entry name" value="Cysteine proteinases"/>
    <property type="match status" value="1"/>
</dbReference>
<keyword evidence="7" id="KW-1185">Reference proteome</keyword>
<comment type="similarity">
    <text evidence="1">Belongs to the peptidase C40 family.</text>
</comment>
<dbReference type="PROSITE" id="PS51935">
    <property type="entry name" value="NLPC_P60"/>
    <property type="match status" value="1"/>
</dbReference>
<proteinExistence type="inferred from homology"/>
<dbReference type="Gene3D" id="3.90.1720.10">
    <property type="entry name" value="endopeptidase domain like (from Nostoc punctiforme)"/>
    <property type="match status" value="1"/>
</dbReference>
<organism evidence="6 7">
    <name type="scientific">Chlamydia felis (strain Fe/C-56)</name>
    <name type="common">Chlamydophila felis</name>
    <dbReference type="NCBI Taxonomy" id="264202"/>
    <lineage>
        <taxon>Bacteria</taxon>
        <taxon>Pseudomonadati</taxon>
        <taxon>Chlamydiota</taxon>
        <taxon>Chlamydiia</taxon>
        <taxon>Chlamydiales</taxon>
        <taxon>Chlamydiaceae</taxon>
        <taxon>Chlamydia/Chlamydophila group</taxon>
        <taxon>Chlamydia</taxon>
    </lineage>
</organism>
<dbReference type="HOGENOM" id="CLU_982440_0_0_0"/>
<protein>
    <submittedName>
        <fullName evidence="6">Polysaccharide hydrolase-invasin repeat family</fullName>
    </submittedName>
</protein>
<feature type="domain" description="NlpC/P60" evidence="5">
    <location>
        <begin position="137"/>
        <end position="274"/>
    </location>
</feature>
<dbReference type="AlphaFoldDB" id="Q254P1"/>
<dbReference type="eggNOG" id="COG0791">
    <property type="taxonomic scope" value="Bacteria"/>
</dbReference>
<reference evidence="6 7" key="1">
    <citation type="journal article" date="2006" name="DNA Res.">
        <title>Genome sequence of the cat pathogen, Chlamydophila felis.</title>
        <authorList>
            <person name="Azuma Y."/>
            <person name="Hirakawa H."/>
            <person name="Yamashita A."/>
            <person name="Cai Y."/>
            <person name="Rahman M.A."/>
            <person name="Suzuki H."/>
            <person name="Mitaku S."/>
            <person name="Toh H."/>
            <person name="Goto S."/>
            <person name="Murakami T."/>
            <person name="Sugi K."/>
            <person name="Hayashi H."/>
            <person name="Fukushi H."/>
            <person name="Hattori M."/>
            <person name="Kuhara S."/>
            <person name="Shirai M."/>
        </authorList>
    </citation>
    <scope>NUCLEOTIDE SEQUENCE [LARGE SCALE GENOMIC DNA]</scope>
    <source>
        <strain evidence="6 7">Fe/C-56</strain>
    </source>
</reference>
<evidence type="ECO:0000256" key="1">
    <source>
        <dbReference type="ARBA" id="ARBA00007074"/>
    </source>
</evidence>
<dbReference type="KEGG" id="cfe:CF0475"/>
<dbReference type="InterPro" id="IPR051202">
    <property type="entry name" value="Peptidase_C40"/>
</dbReference>
<dbReference type="RefSeq" id="WP_011458027.1">
    <property type="nucleotide sequence ID" value="NC_007899.1"/>
</dbReference>
<keyword evidence="4" id="KW-0788">Thiol protease</keyword>
<dbReference type="Proteomes" id="UP000001260">
    <property type="component" value="Chromosome"/>
</dbReference>
<keyword evidence="2" id="KW-0645">Protease</keyword>
<dbReference type="GO" id="GO:0008234">
    <property type="term" value="F:cysteine-type peptidase activity"/>
    <property type="evidence" value="ECO:0007669"/>
    <property type="project" value="UniProtKB-KW"/>
</dbReference>
<dbReference type="STRING" id="264202.CF0475"/>
<dbReference type="PANTHER" id="PTHR47053">
    <property type="entry name" value="MUREIN DD-ENDOPEPTIDASE MEPH-RELATED"/>
    <property type="match status" value="1"/>
</dbReference>
<gene>
    <name evidence="6" type="primary">ydhO</name>
    <name evidence="6" type="ordered locus">CF0475</name>
</gene>
<dbReference type="OrthoDB" id="9813368at2"/>
<evidence type="ECO:0000313" key="7">
    <source>
        <dbReference type="Proteomes" id="UP000001260"/>
    </source>
</evidence>
<keyword evidence="3 6" id="KW-0378">Hydrolase</keyword>
<evidence type="ECO:0000256" key="4">
    <source>
        <dbReference type="ARBA" id="ARBA00022807"/>
    </source>
</evidence>
<evidence type="ECO:0000256" key="3">
    <source>
        <dbReference type="ARBA" id="ARBA00022801"/>
    </source>
</evidence>
<dbReference type="InterPro" id="IPR038765">
    <property type="entry name" value="Papain-like_cys_pep_sf"/>
</dbReference>
<dbReference type="PANTHER" id="PTHR47053:SF1">
    <property type="entry name" value="MUREIN DD-ENDOPEPTIDASE MEPH-RELATED"/>
    <property type="match status" value="1"/>
</dbReference>
<dbReference type="GO" id="GO:0006508">
    <property type="term" value="P:proteolysis"/>
    <property type="evidence" value="ECO:0007669"/>
    <property type="project" value="UniProtKB-KW"/>
</dbReference>
<dbReference type="EMBL" id="AP006861">
    <property type="protein sequence ID" value="BAE81247.1"/>
    <property type="molecule type" value="Genomic_DNA"/>
</dbReference>